<dbReference type="EMBL" id="JARAOO010000008">
    <property type="protein sequence ID" value="KAJ7958036.1"/>
    <property type="molecule type" value="Genomic_DNA"/>
</dbReference>
<evidence type="ECO:0000313" key="3">
    <source>
        <dbReference type="EMBL" id="KAJ7958036.1"/>
    </source>
</evidence>
<dbReference type="KEGG" id="qsa:O6P43_018821"/>
<evidence type="ECO:0000313" key="4">
    <source>
        <dbReference type="Proteomes" id="UP001163823"/>
    </source>
</evidence>
<feature type="domain" description="DUF3741" evidence="2">
    <location>
        <begin position="348"/>
        <end position="364"/>
    </location>
</feature>
<gene>
    <name evidence="3" type="ORF">O6P43_018821</name>
</gene>
<feature type="compositionally biased region" description="Basic and acidic residues" evidence="1">
    <location>
        <begin position="487"/>
        <end position="497"/>
    </location>
</feature>
<evidence type="ECO:0000256" key="1">
    <source>
        <dbReference type="SAM" id="MobiDB-lite"/>
    </source>
</evidence>
<feature type="region of interest" description="Disordered" evidence="1">
    <location>
        <begin position="364"/>
        <end position="394"/>
    </location>
</feature>
<keyword evidence="4" id="KW-1185">Reference proteome</keyword>
<feature type="compositionally biased region" description="Basic and acidic residues" evidence="1">
    <location>
        <begin position="725"/>
        <end position="748"/>
    </location>
</feature>
<accession>A0AAD7LIM8</accession>
<dbReference type="InterPro" id="IPR032795">
    <property type="entry name" value="DUF3741-assoc"/>
</dbReference>
<dbReference type="Pfam" id="PF14383">
    <property type="entry name" value="VARLMGL"/>
    <property type="match status" value="1"/>
</dbReference>
<feature type="compositionally biased region" description="Basic and acidic residues" evidence="1">
    <location>
        <begin position="506"/>
        <end position="515"/>
    </location>
</feature>
<dbReference type="PANTHER" id="PTHR34282">
    <property type="entry name" value="OS01G0228800 PROTEIN-RELATED"/>
    <property type="match status" value="1"/>
</dbReference>
<comment type="caution">
    <text evidence="3">The sequence shown here is derived from an EMBL/GenBank/DDBJ whole genome shotgun (WGS) entry which is preliminary data.</text>
</comment>
<name>A0AAD7LIM8_QUISA</name>
<dbReference type="PANTHER" id="PTHR34282:SF1">
    <property type="entry name" value="DUF3741 DOMAIN-CONTAINING PROTEIN"/>
    <property type="match status" value="1"/>
</dbReference>
<dbReference type="AlphaFoldDB" id="A0AAD7LIM8"/>
<sequence>MAKRSDFAQKLLDDLRLRKERMTTSQRSGQSNQLPIDAYAYSKQTYRGSRDMKTNENIVSRAGNMHNRSTGSNRSASIEVSNHIVPYGRGQSSQQTADLSVALAFALENGGKLRRTNSSRTNSILGFLHQIGTGTMNFGKKERRTNLERQLPSTSNLPSLSHVQIKEISKGAQKLNQILRACSNGLNIDRYSIEIGKELLQGATDLEESLRMLVNLQEASEYMITPQKKNRITLLENDDDDDSDDDDNTVNIADQKLLVRPSFSFDKLSRHSQSLQEVGKAGVKQKLIALTYSTEGRNSNHEKQDVDTSKLVSHKRSTSYSHDVKSLAAFSEQKNHSDSSQSKPEKGRIPNVIAKLMGLDNLPDDVGSKCTTQNDSSSRQKTEGKAFKQTTNGSSKLTEVKTKQIEHFATQEKQKVIEASNILVNQNKELVSQAGKNFIIPSDSLEMVIHSAKPIQKDLDGIKAVKGPETGTTGIDKQANNAGRMSQKREIRKDIQVKGRKREKKNYREQKEKESNGSIPQIEKRYANKHVLSNQTKPQNHLEIQQPYMLWNSDLHEEKHHREDRAQQSAKKMLQVRPQRGKETIPKSLSKPVNDVIDQQKKQTYMNQATINVSSTEFVDVMKSERFLNGHFDDPIKEGATDLNVSVKQMSNRSSDQIFSPRGIMEKHVHVLATKKAKDTKIQKIDVPRKIDEKVTEKNKIAVTEKNKIAHQLTSPTKHQNFILQEEKQRRHDKLSVSKGAEQDRTSRFKEAEKHIIGCNKSAAIVKPPNVTQQPQKEADHPPLLYSPAGDEFQSLAKSVTPVSNDSSQKKKLMATNDKQDQATHFDAHEELKSSKTVADTMKGSHEDNTTILYRSYRSQQEDHQNITKIEIQEPLTASENSLKWTLLASQPFLNTAEALFKLNIPFTILQGSDYDRRDEGSKLVLECGYEVMRRKGIRQELAIHPSLKISVSATKIRSLDDLVKRLHKDMEKMKFYGRNGSSNIDAEDYLPKMLESDVSNKDPDMNCMWDLGWNDNMFAFLEKFDVIRDVEKQLLNGLLDEITGDLLHI</sequence>
<organism evidence="3 4">
    <name type="scientific">Quillaja saponaria</name>
    <name type="common">Soap bark tree</name>
    <dbReference type="NCBI Taxonomy" id="32244"/>
    <lineage>
        <taxon>Eukaryota</taxon>
        <taxon>Viridiplantae</taxon>
        <taxon>Streptophyta</taxon>
        <taxon>Embryophyta</taxon>
        <taxon>Tracheophyta</taxon>
        <taxon>Spermatophyta</taxon>
        <taxon>Magnoliopsida</taxon>
        <taxon>eudicotyledons</taxon>
        <taxon>Gunneridae</taxon>
        <taxon>Pentapetalae</taxon>
        <taxon>rosids</taxon>
        <taxon>fabids</taxon>
        <taxon>Fabales</taxon>
        <taxon>Quillajaceae</taxon>
        <taxon>Quillaja</taxon>
    </lineage>
</organism>
<dbReference type="Proteomes" id="UP001163823">
    <property type="component" value="Chromosome 8"/>
</dbReference>
<evidence type="ECO:0000259" key="2">
    <source>
        <dbReference type="Pfam" id="PF14383"/>
    </source>
</evidence>
<feature type="compositionally biased region" description="Basic and acidic residues" evidence="1">
    <location>
        <begin position="298"/>
        <end position="308"/>
    </location>
</feature>
<proteinExistence type="predicted"/>
<protein>
    <submittedName>
        <fullName evidence="3">Muscle M-line assembly protein unc-89-like</fullName>
    </submittedName>
</protein>
<feature type="compositionally biased region" description="Polar residues" evidence="1">
    <location>
        <begin position="470"/>
        <end position="484"/>
    </location>
</feature>
<feature type="region of interest" description="Disordered" evidence="1">
    <location>
        <begin position="294"/>
        <end position="348"/>
    </location>
</feature>
<reference evidence="3" key="1">
    <citation type="journal article" date="2023" name="Science">
        <title>Elucidation of the pathway for biosynthesis of saponin adjuvants from the soapbark tree.</title>
        <authorList>
            <person name="Reed J."/>
            <person name="Orme A."/>
            <person name="El-Demerdash A."/>
            <person name="Owen C."/>
            <person name="Martin L.B.B."/>
            <person name="Misra R.C."/>
            <person name="Kikuchi S."/>
            <person name="Rejzek M."/>
            <person name="Martin A.C."/>
            <person name="Harkess A."/>
            <person name="Leebens-Mack J."/>
            <person name="Louveau T."/>
            <person name="Stephenson M.J."/>
            <person name="Osbourn A."/>
        </authorList>
    </citation>
    <scope>NUCLEOTIDE SEQUENCE</scope>
    <source>
        <strain evidence="3">S10</strain>
    </source>
</reference>
<feature type="compositionally biased region" description="Polar residues" evidence="1">
    <location>
        <begin position="714"/>
        <end position="723"/>
    </location>
</feature>
<feature type="region of interest" description="Disordered" evidence="1">
    <location>
        <begin position="714"/>
        <end position="748"/>
    </location>
</feature>
<feature type="compositionally biased region" description="Basic and acidic residues" evidence="1">
    <location>
        <begin position="333"/>
        <end position="348"/>
    </location>
</feature>
<feature type="region of interest" description="Disordered" evidence="1">
    <location>
        <begin position="568"/>
        <end position="588"/>
    </location>
</feature>
<feature type="region of interest" description="Disordered" evidence="1">
    <location>
        <begin position="468"/>
        <end position="521"/>
    </location>
</feature>